<dbReference type="EMBL" id="JADBEG010000001">
    <property type="protein sequence ID" value="MBE1493180.1"/>
    <property type="molecule type" value="Genomic_DNA"/>
</dbReference>
<evidence type="ECO:0000313" key="2">
    <source>
        <dbReference type="Proteomes" id="UP000631670"/>
    </source>
</evidence>
<dbReference type="Proteomes" id="UP000631670">
    <property type="component" value="Unassembled WGS sequence"/>
</dbReference>
<reference evidence="1 2" key="1">
    <citation type="submission" date="2020-10" db="EMBL/GenBank/DDBJ databases">
        <title>Sequencing the genomes of 1000 actinobacteria strains.</title>
        <authorList>
            <person name="Klenk H.-P."/>
        </authorList>
    </citation>
    <scope>NUCLEOTIDE SEQUENCE [LARGE SCALE GENOMIC DNA]</scope>
    <source>
        <strain evidence="1 2">DSM 44653</strain>
    </source>
</reference>
<organism evidence="1 2">
    <name type="scientific">Amycolatopsis lexingtonensis</name>
    <dbReference type="NCBI Taxonomy" id="218822"/>
    <lineage>
        <taxon>Bacteria</taxon>
        <taxon>Bacillati</taxon>
        <taxon>Actinomycetota</taxon>
        <taxon>Actinomycetes</taxon>
        <taxon>Pseudonocardiales</taxon>
        <taxon>Pseudonocardiaceae</taxon>
        <taxon>Amycolatopsis</taxon>
    </lineage>
</organism>
<protein>
    <submittedName>
        <fullName evidence="1">Uncharacterized protein</fullName>
    </submittedName>
</protein>
<proteinExistence type="predicted"/>
<accession>A0ABR9HQG4</accession>
<dbReference type="RefSeq" id="WP_086863531.1">
    <property type="nucleotide sequence ID" value="NZ_JADBEG010000001.1"/>
</dbReference>
<name>A0ABR9HQG4_9PSEU</name>
<sequence>MNVVLRLRVSCWLKVRVIPAVSEVPLVLFAMPIAWRTASEAFEQILRKHGVEPTAATDVEAAWRAFVDFAQTEIVGVAPADEDGDGFIVQWGRRSWGDNRLHVALTRQLAVADVDDRRSPDWQPELWQVELAIAVDDEPALIALELERGDADTGFRFDPIGPLRAAALAEVHAQVQRQPLGRALWTATPVNSELTFECVC</sequence>
<gene>
    <name evidence="1" type="ORF">H4696_000280</name>
</gene>
<comment type="caution">
    <text evidence="1">The sequence shown here is derived from an EMBL/GenBank/DDBJ whole genome shotgun (WGS) entry which is preliminary data.</text>
</comment>
<evidence type="ECO:0000313" key="1">
    <source>
        <dbReference type="EMBL" id="MBE1493180.1"/>
    </source>
</evidence>
<keyword evidence="2" id="KW-1185">Reference proteome</keyword>